<dbReference type="AlphaFoldDB" id="A0A7W7ZBY7"/>
<feature type="signal peptide" evidence="1">
    <location>
        <begin position="1"/>
        <end position="27"/>
    </location>
</feature>
<feature type="chain" id="PRO_5031344700" evidence="1">
    <location>
        <begin position="28"/>
        <end position="157"/>
    </location>
</feature>
<dbReference type="InterPro" id="IPR032710">
    <property type="entry name" value="NTF2-like_dom_sf"/>
</dbReference>
<accession>A0A7W7ZBY7</accession>
<dbReference type="Proteomes" id="UP000540989">
    <property type="component" value="Unassembled WGS sequence"/>
</dbReference>
<organism evidence="3 4">
    <name type="scientific">Granulicella aggregans</name>
    <dbReference type="NCBI Taxonomy" id="474949"/>
    <lineage>
        <taxon>Bacteria</taxon>
        <taxon>Pseudomonadati</taxon>
        <taxon>Acidobacteriota</taxon>
        <taxon>Terriglobia</taxon>
        <taxon>Terriglobales</taxon>
        <taxon>Acidobacteriaceae</taxon>
        <taxon>Granulicella</taxon>
    </lineage>
</organism>
<evidence type="ECO:0000259" key="2">
    <source>
        <dbReference type="Pfam" id="PF14534"/>
    </source>
</evidence>
<dbReference type="GO" id="GO:0016853">
    <property type="term" value="F:isomerase activity"/>
    <property type="evidence" value="ECO:0007669"/>
    <property type="project" value="UniProtKB-KW"/>
</dbReference>
<dbReference type="EMBL" id="JACHIP010000002">
    <property type="protein sequence ID" value="MBB5057099.1"/>
    <property type="molecule type" value="Genomic_DNA"/>
</dbReference>
<gene>
    <name evidence="3" type="ORF">HDF16_001784</name>
</gene>
<keyword evidence="4" id="KW-1185">Reference proteome</keyword>
<dbReference type="RefSeq" id="WP_184215592.1">
    <property type="nucleotide sequence ID" value="NZ_JACHIP010000002.1"/>
</dbReference>
<dbReference type="SUPFAM" id="SSF54427">
    <property type="entry name" value="NTF2-like"/>
    <property type="match status" value="1"/>
</dbReference>
<dbReference type="InterPro" id="IPR027843">
    <property type="entry name" value="DUF4440"/>
</dbReference>
<sequence length="157" mass="17594">MLYCCLRKLALASLLAFTVMSPSLVLSQGQLKTASQQELDVIKVLLKQEAAWNRGDIDGFAEGYKDSPDTLFINNLIQRGFEGMKADYHRNYPNKETMGQLSFSELEVHPIDEKVAVCIGKYKIERSKKNGGNAESIFSMVFEKTEAGWKIVVAHTT</sequence>
<evidence type="ECO:0000313" key="3">
    <source>
        <dbReference type="EMBL" id="MBB5057099.1"/>
    </source>
</evidence>
<evidence type="ECO:0000256" key="1">
    <source>
        <dbReference type="SAM" id="SignalP"/>
    </source>
</evidence>
<keyword evidence="1" id="KW-0732">Signal</keyword>
<comment type="caution">
    <text evidence="3">The sequence shown here is derived from an EMBL/GenBank/DDBJ whole genome shotgun (WGS) entry which is preliminary data.</text>
</comment>
<feature type="domain" description="DUF4440" evidence="2">
    <location>
        <begin position="45"/>
        <end position="151"/>
    </location>
</feature>
<proteinExistence type="predicted"/>
<dbReference type="Pfam" id="PF14534">
    <property type="entry name" value="DUF4440"/>
    <property type="match status" value="1"/>
</dbReference>
<dbReference type="Gene3D" id="3.10.450.50">
    <property type="match status" value="1"/>
</dbReference>
<protein>
    <submittedName>
        <fullName evidence="3">Ketosteroid isomerase-like protein</fullName>
    </submittedName>
</protein>
<reference evidence="3 4" key="1">
    <citation type="submission" date="2020-08" db="EMBL/GenBank/DDBJ databases">
        <title>Genomic Encyclopedia of Type Strains, Phase IV (KMG-V): Genome sequencing to study the core and pangenomes of soil and plant-associated prokaryotes.</title>
        <authorList>
            <person name="Whitman W."/>
        </authorList>
    </citation>
    <scope>NUCLEOTIDE SEQUENCE [LARGE SCALE GENOMIC DNA]</scope>
    <source>
        <strain evidence="3 4">M8UP14</strain>
    </source>
</reference>
<name>A0A7W7ZBY7_9BACT</name>
<keyword evidence="3" id="KW-0413">Isomerase</keyword>
<evidence type="ECO:0000313" key="4">
    <source>
        <dbReference type="Proteomes" id="UP000540989"/>
    </source>
</evidence>